<dbReference type="GO" id="GO:0046872">
    <property type="term" value="F:metal ion binding"/>
    <property type="evidence" value="ECO:0007669"/>
    <property type="project" value="UniProtKB-KW"/>
</dbReference>
<comment type="caution">
    <text evidence="9">The sequence shown here is derived from an EMBL/GenBank/DDBJ whole genome shotgun (WGS) entry which is preliminary data.</text>
</comment>
<comment type="similarity">
    <text evidence="6">Belongs to the iron/ascorbate-dependent oxidoreductase family.</text>
</comment>
<keyword evidence="4" id="KW-0413">Isomerase</keyword>
<evidence type="ECO:0000313" key="9">
    <source>
        <dbReference type="EMBL" id="CAJ1402061.1"/>
    </source>
</evidence>
<dbReference type="GO" id="GO:0004619">
    <property type="term" value="F:phosphoglycerate mutase activity"/>
    <property type="evidence" value="ECO:0007669"/>
    <property type="project" value="UniProtKB-EC"/>
</dbReference>
<dbReference type="Pfam" id="PF03171">
    <property type="entry name" value="2OG-FeII_Oxy"/>
    <property type="match status" value="1"/>
</dbReference>
<reference evidence="9" key="1">
    <citation type="submission" date="2023-08" db="EMBL/GenBank/DDBJ databases">
        <authorList>
            <person name="Chen Y."/>
            <person name="Shah S."/>
            <person name="Dougan E. K."/>
            <person name="Thang M."/>
            <person name="Chan C."/>
        </authorList>
    </citation>
    <scope>NUCLEOTIDE SEQUENCE</scope>
</reference>
<dbReference type="InterPro" id="IPR005123">
    <property type="entry name" value="Oxoglu/Fe-dep_dioxygenase_dom"/>
</dbReference>
<keyword evidence="3" id="KW-0324">Glycolysis</keyword>
<dbReference type="GO" id="GO:0006096">
    <property type="term" value="P:glycolytic process"/>
    <property type="evidence" value="ECO:0007669"/>
    <property type="project" value="UniProtKB-KW"/>
</dbReference>
<dbReference type="SMART" id="SM00855">
    <property type="entry name" value="PGAM"/>
    <property type="match status" value="1"/>
</dbReference>
<organism evidence="9 10">
    <name type="scientific">Effrenium voratum</name>
    <dbReference type="NCBI Taxonomy" id="2562239"/>
    <lineage>
        <taxon>Eukaryota</taxon>
        <taxon>Sar</taxon>
        <taxon>Alveolata</taxon>
        <taxon>Dinophyceae</taxon>
        <taxon>Suessiales</taxon>
        <taxon>Symbiodiniaceae</taxon>
        <taxon>Effrenium</taxon>
    </lineage>
</organism>
<evidence type="ECO:0000259" key="8">
    <source>
        <dbReference type="PROSITE" id="PS51471"/>
    </source>
</evidence>
<sequence length="435" mass="47505">MAKTLVLLPACETELQAKGARVGWAQDGLSAKGVEQAQKAGKLLTDAGFKFDALFTSVQKQAVCTAWTALMEGNEVAIPQYQSYRLNDRHWGSLQGCSEKDLEAKYSKEELGNWRVGAPPSVATSDAQHPCRDPKYRAIPASLLPGSESMATVVQRVQPLWDDAITPFLLSSKTPLVVAHEASIRALCQLLEEDTDQEALEYNILPGVPVIVELDEDLDFRKKTPLGLKAKAKAKPSARAAHDLKPGPKPKPQPKAMALGLGLAPQHFESFTDRSFWVARVIGYPPLPRAADVGLSCGEHSDYGCWTILSQDETRDALEVRFPDGSWQKVQPREDAFVINLGDMLSVWTQGRYVATRHRVRQTAGQFRTSVAFFYEPNLDAVIRPLDLGLASPQSGRSFKPAASTGPLARGLAGGPVVYGEHLYAKVSSNFNLQA</sequence>
<dbReference type="InterPro" id="IPR029033">
    <property type="entry name" value="His_PPase_superfam"/>
</dbReference>
<dbReference type="InterPro" id="IPR044861">
    <property type="entry name" value="IPNS-like_FE2OG_OXY"/>
</dbReference>
<dbReference type="PANTHER" id="PTHR11931">
    <property type="entry name" value="PHOSPHOGLYCERATE MUTASE"/>
    <property type="match status" value="1"/>
</dbReference>
<keyword evidence="10" id="KW-1185">Reference proteome</keyword>
<dbReference type="Proteomes" id="UP001178507">
    <property type="component" value="Unassembled WGS sequence"/>
</dbReference>
<evidence type="ECO:0000313" key="10">
    <source>
        <dbReference type="Proteomes" id="UP001178507"/>
    </source>
</evidence>
<dbReference type="GO" id="GO:0016491">
    <property type="term" value="F:oxidoreductase activity"/>
    <property type="evidence" value="ECO:0007669"/>
    <property type="project" value="UniProtKB-KW"/>
</dbReference>
<dbReference type="InterPro" id="IPR013078">
    <property type="entry name" value="His_Pase_superF_clade-1"/>
</dbReference>
<dbReference type="Gene3D" id="2.60.120.330">
    <property type="entry name" value="B-lactam Antibiotic, Isopenicillin N Synthase, Chain"/>
    <property type="match status" value="1"/>
</dbReference>
<evidence type="ECO:0000256" key="1">
    <source>
        <dbReference type="ARBA" id="ARBA00006717"/>
    </source>
</evidence>
<evidence type="ECO:0000256" key="2">
    <source>
        <dbReference type="ARBA" id="ARBA00012028"/>
    </source>
</evidence>
<protein>
    <recommendedName>
        <fullName evidence="2">phosphoglycerate mutase (2,3-diphosphoglycerate-dependent)</fullName>
        <ecNumber evidence="2">5.4.2.11</ecNumber>
    </recommendedName>
</protein>
<dbReference type="AlphaFoldDB" id="A0AA36JBL6"/>
<gene>
    <name evidence="9" type="ORF">EVOR1521_LOCUS25034</name>
</gene>
<dbReference type="EC" id="5.4.2.11" evidence="2"/>
<feature type="region of interest" description="Disordered" evidence="7">
    <location>
        <begin position="231"/>
        <end position="255"/>
    </location>
</feature>
<name>A0AA36JBL6_9DINO</name>
<accession>A0AA36JBL6</accession>
<dbReference type="NCBIfam" id="TIGR01258">
    <property type="entry name" value="pgm_1"/>
    <property type="match status" value="1"/>
</dbReference>
<dbReference type="InterPro" id="IPR005952">
    <property type="entry name" value="Phosphogly_mut1"/>
</dbReference>
<feature type="domain" description="Fe2OG dioxygenase" evidence="8">
    <location>
        <begin position="275"/>
        <end position="377"/>
    </location>
</feature>
<dbReference type="SUPFAM" id="SSF53254">
    <property type="entry name" value="Phosphoglycerate mutase-like"/>
    <property type="match status" value="1"/>
</dbReference>
<proteinExistence type="inferred from homology"/>
<keyword evidence="6" id="KW-0479">Metal-binding</keyword>
<comment type="similarity">
    <text evidence="1">Belongs to the phosphoglycerate mutase family. BPG-dependent PGAM subfamily.</text>
</comment>
<dbReference type="Gene3D" id="3.40.50.1240">
    <property type="entry name" value="Phosphoglycerate mutase-like"/>
    <property type="match status" value="1"/>
</dbReference>
<feature type="site" description="Transition state stabilizer" evidence="5">
    <location>
        <position position="180"/>
    </location>
</feature>
<dbReference type="EMBL" id="CAUJNA010003438">
    <property type="protein sequence ID" value="CAJ1402061.1"/>
    <property type="molecule type" value="Genomic_DNA"/>
</dbReference>
<evidence type="ECO:0000256" key="6">
    <source>
        <dbReference type="RuleBase" id="RU003682"/>
    </source>
</evidence>
<dbReference type="SUPFAM" id="SSF51197">
    <property type="entry name" value="Clavaminate synthase-like"/>
    <property type="match status" value="1"/>
</dbReference>
<evidence type="ECO:0000256" key="5">
    <source>
        <dbReference type="PIRSR" id="PIRSR613078-3"/>
    </source>
</evidence>
<dbReference type="PROSITE" id="PS51471">
    <property type="entry name" value="FE2OG_OXY"/>
    <property type="match status" value="1"/>
</dbReference>
<dbReference type="CDD" id="cd07067">
    <property type="entry name" value="HP_PGM_like"/>
    <property type="match status" value="1"/>
</dbReference>
<keyword evidence="6" id="KW-0560">Oxidoreductase</keyword>
<evidence type="ECO:0000256" key="3">
    <source>
        <dbReference type="ARBA" id="ARBA00023152"/>
    </source>
</evidence>
<evidence type="ECO:0000256" key="4">
    <source>
        <dbReference type="ARBA" id="ARBA00023235"/>
    </source>
</evidence>
<dbReference type="Pfam" id="PF00300">
    <property type="entry name" value="His_Phos_1"/>
    <property type="match status" value="1"/>
</dbReference>
<keyword evidence="6" id="KW-0408">Iron</keyword>
<evidence type="ECO:0000256" key="7">
    <source>
        <dbReference type="SAM" id="MobiDB-lite"/>
    </source>
</evidence>
<dbReference type="InterPro" id="IPR027443">
    <property type="entry name" value="IPNS-like_sf"/>
</dbReference>